<dbReference type="AlphaFoldDB" id="A0A0L8I7C3"/>
<organism evidence="1">
    <name type="scientific">Octopus bimaculoides</name>
    <name type="common">California two-spotted octopus</name>
    <dbReference type="NCBI Taxonomy" id="37653"/>
    <lineage>
        <taxon>Eukaryota</taxon>
        <taxon>Metazoa</taxon>
        <taxon>Spiralia</taxon>
        <taxon>Lophotrochozoa</taxon>
        <taxon>Mollusca</taxon>
        <taxon>Cephalopoda</taxon>
        <taxon>Coleoidea</taxon>
        <taxon>Octopodiformes</taxon>
        <taxon>Octopoda</taxon>
        <taxon>Incirrata</taxon>
        <taxon>Octopodidae</taxon>
        <taxon>Octopus</taxon>
    </lineage>
</organism>
<gene>
    <name evidence="1" type="ORF">OCBIM_22030178mg</name>
</gene>
<accession>A0A0L8I7C3</accession>
<reference evidence="1" key="1">
    <citation type="submission" date="2015-07" db="EMBL/GenBank/DDBJ databases">
        <title>MeaNS - Measles Nucleotide Surveillance Program.</title>
        <authorList>
            <person name="Tran T."/>
            <person name="Druce J."/>
        </authorList>
    </citation>
    <scope>NUCLEOTIDE SEQUENCE</scope>
    <source>
        <strain evidence="1">UCB-OBI-ISO-001</strain>
        <tissue evidence="1">Gonad</tissue>
    </source>
</reference>
<evidence type="ECO:0000313" key="1">
    <source>
        <dbReference type="EMBL" id="KOF97362.1"/>
    </source>
</evidence>
<dbReference type="EMBL" id="KQ416337">
    <property type="protein sequence ID" value="KOF97362.1"/>
    <property type="molecule type" value="Genomic_DNA"/>
</dbReference>
<protein>
    <submittedName>
        <fullName evidence="1">Uncharacterized protein</fullName>
    </submittedName>
</protein>
<proteinExistence type="predicted"/>
<sequence length="71" mass="8383">MYIITGSIFQFQTTTTIRDSSYHIFVFRYLINRMISLYLLLTKQNTLLGITKIIMQLGFLHNLHSVEIKKT</sequence>
<name>A0A0L8I7C3_OCTBM</name>